<dbReference type="InterPro" id="IPR036514">
    <property type="entry name" value="SGNH_hydro_sf"/>
</dbReference>
<feature type="compositionally biased region" description="Polar residues" evidence="2">
    <location>
        <begin position="81"/>
        <end position="98"/>
    </location>
</feature>
<dbReference type="Proteomes" id="UP000682733">
    <property type="component" value="Unassembled WGS sequence"/>
</dbReference>
<dbReference type="SUPFAM" id="SSF52266">
    <property type="entry name" value="SGNH hydrolase"/>
    <property type="match status" value="1"/>
</dbReference>
<keyword evidence="1" id="KW-0175">Coiled coil</keyword>
<sequence>MMATYSFNRIAIEYIHSIGDTSKKQVTDLVKDELVELIRRLKSKMICLEETIQHLMNDLTRSNERNSDLHVPHVSKYQATVPKQQSTSDLLDSQNSSRKPVKKKAKIHHHLLICDSLGSAIVPSDLSSPSSTTQIRTLHNKTINGATRAINNWEFDSLIKSADTITFIVGTNNLDEEPPDHAIEKMKILLDVTNKFYPRKKITVCKIPYRSKQSYRTNDIMKDVKKFNDGIDTLLFDYDNVTTFDMRLKKNMLYDGIHMNDTGYDHVIPKLRQHLEHLITSQN</sequence>
<feature type="coiled-coil region" evidence="1">
    <location>
        <begin position="31"/>
        <end position="58"/>
    </location>
</feature>
<accession>A0A8S2I7H8</accession>
<evidence type="ECO:0000313" key="5">
    <source>
        <dbReference type="Proteomes" id="UP000682733"/>
    </source>
</evidence>
<proteinExistence type="predicted"/>
<evidence type="ECO:0000313" key="3">
    <source>
        <dbReference type="EMBL" id="CAF0942649.1"/>
    </source>
</evidence>
<protein>
    <recommendedName>
        <fullName evidence="6">SGNH hydrolase-type esterase domain-containing protein</fullName>
    </recommendedName>
</protein>
<gene>
    <name evidence="3" type="ORF">OVA965_LOCUS11719</name>
    <name evidence="4" type="ORF">TMI583_LOCUS11723</name>
</gene>
<feature type="region of interest" description="Disordered" evidence="2">
    <location>
        <begin position="81"/>
        <end position="101"/>
    </location>
</feature>
<dbReference type="AlphaFoldDB" id="A0A8S2I7H8"/>
<evidence type="ECO:0008006" key="6">
    <source>
        <dbReference type="Google" id="ProtNLM"/>
    </source>
</evidence>
<dbReference type="EMBL" id="CAJOBA010004593">
    <property type="protein sequence ID" value="CAF3717560.1"/>
    <property type="molecule type" value="Genomic_DNA"/>
</dbReference>
<dbReference type="Proteomes" id="UP000677228">
    <property type="component" value="Unassembled WGS sequence"/>
</dbReference>
<name>A0A8S2I7H8_9BILA</name>
<dbReference type="EMBL" id="CAJNOK010004588">
    <property type="protein sequence ID" value="CAF0942649.1"/>
    <property type="molecule type" value="Genomic_DNA"/>
</dbReference>
<evidence type="ECO:0000313" key="4">
    <source>
        <dbReference type="EMBL" id="CAF3717560.1"/>
    </source>
</evidence>
<evidence type="ECO:0000256" key="1">
    <source>
        <dbReference type="SAM" id="Coils"/>
    </source>
</evidence>
<reference evidence="4" key="1">
    <citation type="submission" date="2021-02" db="EMBL/GenBank/DDBJ databases">
        <authorList>
            <person name="Nowell W R."/>
        </authorList>
    </citation>
    <scope>NUCLEOTIDE SEQUENCE</scope>
</reference>
<comment type="caution">
    <text evidence="4">The sequence shown here is derived from an EMBL/GenBank/DDBJ whole genome shotgun (WGS) entry which is preliminary data.</text>
</comment>
<evidence type="ECO:0000256" key="2">
    <source>
        <dbReference type="SAM" id="MobiDB-lite"/>
    </source>
</evidence>
<organism evidence="4 5">
    <name type="scientific">Didymodactylos carnosus</name>
    <dbReference type="NCBI Taxonomy" id="1234261"/>
    <lineage>
        <taxon>Eukaryota</taxon>
        <taxon>Metazoa</taxon>
        <taxon>Spiralia</taxon>
        <taxon>Gnathifera</taxon>
        <taxon>Rotifera</taxon>
        <taxon>Eurotatoria</taxon>
        <taxon>Bdelloidea</taxon>
        <taxon>Philodinida</taxon>
        <taxon>Philodinidae</taxon>
        <taxon>Didymodactylos</taxon>
    </lineage>
</organism>
<dbReference type="Gene3D" id="3.40.50.1110">
    <property type="entry name" value="SGNH hydrolase"/>
    <property type="match status" value="1"/>
</dbReference>